<reference evidence="2 3" key="1">
    <citation type="submission" date="2018-02" db="EMBL/GenBank/DDBJ databases">
        <authorList>
            <person name="Cohen D.B."/>
            <person name="Kent A.D."/>
        </authorList>
    </citation>
    <scope>NUCLEOTIDE SEQUENCE [LARGE SCALE GENOMIC DNA]</scope>
    <source>
        <strain evidence="2">1</strain>
    </source>
</reference>
<name>A0A2N9JF75_9ACTN</name>
<evidence type="ECO:0000313" key="2">
    <source>
        <dbReference type="EMBL" id="SPD86148.1"/>
    </source>
</evidence>
<dbReference type="KEGG" id="mgg:MPLG2_1112"/>
<evidence type="ECO:0000313" key="3">
    <source>
        <dbReference type="Proteomes" id="UP000238164"/>
    </source>
</evidence>
<dbReference type="Proteomes" id="UP000238164">
    <property type="component" value="Chromosome 1"/>
</dbReference>
<feature type="compositionally biased region" description="Basic and acidic residues" evidence="1">
    <location>
        <begin position="133"/>
        <end position="149"/>
    </location>
</feature>
<dbReference type="AlphaFoldDB" id="A0A2N9JF75"/>
<dbReference type="EMBL" id="LT985188">
    <property type="protein sequence ID" value="SPD86148.1"/>
    <property type="molecule type" value="Genomic_DNA"/>
</dbReference>
<keyword evidence="3" id="KW-1185">Reference proteome</keyword>
<evidence type="ECO:0000256" key="1">
    <source>
        <dbReference type="SAM" id="MobiDB-lite"/>
    </source>
</evidence>
<accession>A0A2N9JF75</accession>
<feature type="region of interest" description="Disordered" evidence="1">
    <location>
        <begin position="130"/>
        <end position="149"/>
    </location>
</feature>
<gene>
    <name evidence="2" type="ORF">MPLG2_1112</name>
</gene>
<organism evidence="2 3">
    <name type="scientific">Micropruina glycogenica</name>
    <dbReference type="NCBI Taxonomy" id="75385"/>
    <lineage>
        <taxon>Bacteria</taxon>
        <taxon>Bacillati</taxon>
        <taxon>Actinomycetota</taxon>
        <taxon>Actinomycetes</taxon>
        <taxon>Propionibacteriales</taxon>
        <taxon>Nocardioidaceae</taxon>
        <taxon>Micropruina</taxon>
    </lineage>
</organism>
<proteinExistence type="predicted"/>
<sequence>MRVTRVTDNLVSPQEGSFSVRVTNGAVRVTGWTLHLTSTNPDVAKIKASGTPLIIFREGGSSSDPVVPSGTTAETMYAFFGGDSTGDEPDSVLEAGEVRDFRFTYKAIAAGAGTFEAHIHGTVDVESLFPRGRGTDGEADVEVKEDSPN</sequence>
<protein>
    <submittedName>
        <fullName evidence="2">Uncharacterized protein</fullName>
    </submittedName>
</protein>